<dbReference type="KEGG" id="sii:LD85_1542"/>
<dbReference type="HOGENOM" id="CLU_188851_0_0_2"/>
<dbReference type="Proteomes" id="UP000001404">
    <property type="component" value="Chromosome"/>
</dbReference>
<evidence type="ECO:0000313" key="1">
    <source>
        <dbReference type="EMBL" id="ADB87209.1"/>
    </source>
</evidence>
<reference evidence="2" key="1">
    <citation type="journal article" date="2009" name="Proc. Natl. Acad. Sci. U.S.A.">
        <title>Biogeography of the Sulfolobus islandicus pan-genome.</title>
        <authorList>
            <person name="Reno M.L."/>
            <person name="Held N.L."/>
            <person name="Fields C.J."/>
            <person name="Burke P.V."/>
            <person name="Whitaker R.J."/>
        </authorList>
    </citation>
    <scope>NUCLEOTIDE SEQUENCE [LARGE SCALE GENOMIC DNA]</scope>
    <source>
        <strain evidence="2">L.D.8.5 / Lassen #2</strain>
    </source>
</reference>
<dbReference type="EMBL" id="CP001731">
    <property type="protein sequence ID" value="ADB87209.1"/>
    <property type="molecule type" value="Genomic_DNA"/>
</dbReference>
<dbReference type="RefSeq" id="WP_012952880.1">
    <property type="nucleotide sequence ID" value="NC_013769.1"/>
</dbReference>
<proteinExistence type="predicted"/>
<name>D2PBY9_SACI9</name>
<sequence length="95" mass="11095">MEGWGLNSHNELTYMIKRAEQKGFKVERLPSGAIIFSRRKAEIQFFAILDAYYVKYLADGRAYVIYKLDEKVIDAIFEERLDELESDDVIKIPSD</sequence>
<dbReference type="AlphaFoldDB" id="D2PBY9"/>
<gene>
    <name evidence="1" type="ordered locus">LD85_1542</name>
</gene>
<evidence type="ECO:0000313" key="2">
    <source>
        <dbReference type="Proteomes" id="UP000001404"/>
    </source>
</evidence>
<protein>
    <submittedName>
        <fullName evidence="1">Uncharacterized protein</fullName>
    </submittedName>
</protein>
<accession>D2PBY9</accession>
<organism evidence="1 2">
    <name type="scientific">Saccharolobus islandicus (strain L.D.8.5 / Lassen #2)</name>
    <name type="common">Sulfolobus islandicus</name>
    <dbReference type="NCBI Taxonomy" id="425944"/>
    <lineage>
        <taxon>Archaea</taxon>
        <taxon>Thermoproteota</taxon>
        <taxon>Thermoprotei</taxon>
        <taxon>Sulfolobales</taxon>
        <taxon>Sulfolobaceae</taxon>
        <taxon>Saccharolobus</taxon>
    </lineage>
</organism>